<name>A0ABT1HF41_9NOCA</name>
<dbReference type="InterPro" id="IPR035944">
    <property type="entry name" value="YfbM-like_sf"/>
</dbReference>
<proteinExistence type="predicted"/>
<organism evidence="1 2">
    <name type="scientific">Williamsia maris</name>
    <dbReference type="NCBI Taxonomy" id="72806"/>
    <lineage>
        <taxon>Bacteria</taxon>
        <taxon>Bacillati</taxon>
        <taxon>Actinomycetota</taxon>
        <taxon>Actinomycetes</taxon>
        <taxon>Mycobacteriales</taxon>
        <taxon>Nocardiaceae</taxon>
        <taxon>Williamsia</taxon>
    </lineage>
</organism>
<protein>
    <recommendedName>
        <fullName evidence="3">DUF1877 domain-containing protein</fullName>
    </recommendedName>
</protein>
<keyword evidence="2" id="KW-1185">Reference proteome</keyword>
<evidence type="ECO:0008006" key="3">
    <source>
        <dbReference type="Google" id="ProtNLM"/>
    </source>
</evidence>
<accession>A0ABT1HF41</accession>
<dbReference type="EMBL" id="JAMTCJ010000002">
    <property type="protein sequence ID" value="MCP2176552.1"/>
    <property type="molecule type" value="Genomic_DNA"/>
</dbReference>
<evidence type="ECO:0000313" key="1">
    <source>
        <dbReference type="EMBL" id="MCP2176552.1"/>
    </source>
</evidence>
<gene>
    <name evidence="1" type="ORF">LX13_002371</name>
</gene>
<dbReference type="Proteomes" id="UP001206895">
    <property type="component" value="Unassembled WGS sequence"/>
</dbReference>
<sequence length="178" mass="19876">MGMKPHLCTTGAQSWSCPVLWSASGATLVRMGIRYYAYPVRAELVDHARSDPRLFISDDPLMDAWGDPDDRPPMLYLDKAWRALQQLFVGRPCAAMVHGQVAMCGNGVEYHPWFGVLDPDEVAEVARDIVLVDEPVAVPGRRERVLFEVDYVSQYLGAAREFVCELADERSGLVYTIG</sequence>
<reference evidence="1 2" key="1">
    <citation type="submission" date="2022-06" db="EMBL/GenBank/DDBJ databases">
        <title>Genomic Encyclopedia of Archaeal and Bacterial Type Strains, Phase II (KMG-II): from individual species to whole genera.</title>
        <authorList>
            <person name="Goeker M."/>
        </authorList>
    </citation>
    <scope>NUCLEOTIDE SEQUENCE [LARGE SCALE GENOMIC DNA]</scope>
    <source>
        <strain evidence="1 2">DSM 44693</strain>
    </source>
</reference>
<dbReference type="Gene3D" id="3.40.1760.10">
    <property type="entry name" value="YfbM-like super family"/>
    <property type="match status" value="1"/>
</dbReference>
<evidence type="ECO:0000313" key="2">
    <source>
        <dbReference type="Proteomes" id="UP001206895"/>
    </source>
</evidence>
<comment type="caution">
    <text evidence="1">The sequence shown here is derived from an EMBL/GenBank/DDBJ whole genome shotgun (WGS) entry which is preliminary data.</text>
</comment>